<evidence type="ECO:0000256" key="1">
    <source>
        <dbReference type="ARBA" id="ARBA00001971"/>
    </source>
</evidence>
<evidence type="ECO:0000313" key="11">
    <source>
        <dbReference type="Proteomes" id="UP000184267"/>
    </source>
</evidence>
<dbReference type="EMBL" id="MNAD01000958">
    <property type="protein sequence ID" value="OJT09221.1"/>
    <property type="molecule type" value="Genomic_DNA"/>
</dbReference>
<dbReference type="InterPro" id="IPR002401">
    <property type="entry name" value="Cyt_P450_E_grp-I"/>
</dbReference>
<accession>A0A1M2VNN8</accession>
<keyword evidence="6" id="KW-0560">Oxidoreductase</keyword>
<feature type="binding site" description="axial binding residue" evidence="9">
    <location>
        <position position="485"/>
    </location>
    <ligand>
        <name>heme</name>
        <dbReference type="ChEBI" id="CHEBI:30413"/>
    </ligand>
    <ligandPart>
        <name>Fe</name>
        <dbReference type="ChEBI" id="CHEBI:18248"/>
    </ligandPart>
</feature>
<gene>
    <name evidence="10" type="ORF">TRAPUB_14296</name>
</gene>
<dbReference type="Gene3D" id="1.10.630.10">
    <property type="entry name" value="Cytochrome P450"/>
    <property type="match status" value="1"/>
</dbReference>
<proteinExistence type="inferred from homology"/>
<keyword evidence="11" id="KW-1185">Reference proteome</keyword>
<keyword evidence="7 9" id="KW-0408">Iron</keyword>
<comment type="pathway">
    <text evidence="2">Secondary metabolite biosynthesis.</text>
</comment>
<keyword evidence="4 9" id="KW-0349">Heme</keyword>
<keyword evidence="8" id="KW-0503">Monooxygenase</keyword>
<sequence length="544" mass="60588">MFQYLVGIGLAYAVWTLFRWLSSPKSPLDNIPGPPAPSWLTGHMLQLYNRQGWDFHRELRTKYGPVSRLQTLFGKPMLCVYDPAALQAIILKEHRHHEPLFEEIQWFMNIGLDTFGPGLLSSTGETHRKQRKLLNPIFSPKNLRLVTPTFYEIAHRLSAAIKTLVIAGEPQVDMAQYMARTALELIAQSTLGKSLDPLTEKGRNPYAEALKSYIPAFTALSPFLQVYRFGRALIPASLRRPVMDILPSRRVKALLRVIDTMHTNAVRIYTEKKALANSGEKAHDGDEKAKDLCTLLLQANVGASKEDALADEELIAQLSTLIFAATDTTSNALTLILECLATHPEAQEKLRAELRAAKSRHESGDLPYDELMSLPYLDAVCSETLRVHVPAPLRVREAQADAVLPLSAPIRGVDGTLMHSVPVPKGTYVFVAIQAANINPDLWGADAHEWRPERWLAPLPETVAEAKIPGVYSNLMTFWGGGRSCIGFKFAELEMKIVLSELISKFVLEKTDAPVIWNLGEVIHPTLSAESSRPEYPMKVTLAH</sequence>
<dbReference type="Proteomes" id="UP000184267">
    <property type="component" value="Unassembled WGS sequence"/>
</dbReference>
<dbReference type="GO" id="GO:0005506">
    <property type="term" value="F:iron ion binding"/>
    <property type="evidence" value="ECO:0007669"/>
    <property type="project" value="InterPro"/>
</dbReference>
<dbReference type="InterPro" id="IPR036396">
    <property type="entry name" value="Cyt_P450_sf"/>
</dbReference>
<evidence type="ECO:0000256" key="6">
    <source>
        <dbReference type="ARBA" id="ARBA00023002"/>
    </source>
</evidence>
<evidence type="ECO:0000256" key="9">
    <source>
        <dbReference type="PIRSR" id="PIRSR602401-1"/>
    </source>
</evidence>
<dbReference type="GO" id="GO:0016705">
    <property type="term" value="F:oxidoreductase activity, acting on paired donors, with incorporation or reduction of molecular oxygen"/>
    <property type="evidence" value="ECO:0007669"/>
    <property type="project" value="InterPro"/>
</dbReference>
<reference evidence="10 11" key="1">
    <citation type="submission" date="2016-10" db="EMBL/GenBank/DDBJ databases">
        <title>Genome sequence of the basidiomycete white-rot fungus Trametes pubescens.</title>
        <authorList>
            <person name="Makela M.R."/>
            <person name="Granchi Z."/>
            <person name="Peng M."/>
            <person name="De Vries R.P."/>
            <person name="Grigoriev I."/>
            <person name="Riley R."/>
            <person name="Hilden K."/>
        </authorList>
    </citation>
    <scope>NUCLEOTIDE SEQUENCE [LARGE SCALE GENOMIC DNA]</scope>
    <source>
        <strain evidence="10 11">FBCC735</strain>
    </source>
</reference>
<dbReference type="InterPro" id="IPR001128">
    <property type="entry name" value="Cyt_P450"/>
</dbReference>
<comment type="caution">
    <text evidence="10">The sequence shown here is derived from an EMBL/GenBank/DDBJ whole genome shotgun (WGS) entry which is preliminary data.</text>
</comment>
<evidence type="ECO:0000256" key="5">
    <source>
        <dbReference type="ARBA" id="ARBA00022723"/>
    </source>
</evidence>
<dbReference type="InterPro" id="IPR050121">
    <property type="entry name" value="Cytochrome_P450_monoxygenase"/>
</dbReference>
<evidence type="ECO:0000256" key="4">
    <source>
        <dbReference type="ARBA" id="ARBA00022617"/>
    </source>
</evidence>
<dbReference type="AlphaFoldDB" id="A0A1M2VNN8"/>
<dbReference type="GO" id="GO:0020037">
    <property type="term" value="F:heme binding"/>
    <property type="evidence" value="ECO:0007669"/>
    <property type="project" value="InterPro"/>
</dbReference>
<evidence type="ECO:0000256" key="2">
    <source>
        <dbReference type="ARBA" id="ARBA00005179"/>
    </source>
</evidence>
<evidence type="ECO:0000256" key="3">
    <source>
        <dbReference type="ARBA" id="ARBA00010617"/>
    </source>
</evidence>
<dbReference type="PRINTS" id="PR00385">
    <property type="entry name" value="P450"/>
</dbReference>
<keyword evidence="5 9" id="KW-0479">Metal-binding</keyword>
<dbReference type="PANTHER" id="PTHR24305">
    <property type="entry name" value="CYTOCHROME P450"/>
    <property type="match status" value="1"/>
</dbReference>
<protein>
    <submittedName>
        <fullName evidence="10">Cytochrome P450 3A6</fullName>
    </submittedName>
</protein>
<dbReference type="Pfam" id="PF00067">
    <property type="entry name" value="p450"/>
    <property type="match status" value="1"/>
</dbReference>
<organism evidence="10 11">
    <name type="scientific">Trametes pubescens</name>
    <name type="common">White-rot fungus</name>
    <dbReference type="NCBI Taxonomy" id="154538"/>
    <lineage>
        <taxon>Eukaryota</taxon>
        <taxon>Fungi</taxon>
        <taxon>Dikarya</taxon>
        <taxon>Basidiomycota</taxon>
        <taxon>Agaricomycotina</taxon>
        <taxon>Agaricomycetes</taxon>
        <taxon>Polyporales</taxon>
        <taxon>Polyporaceae</taxon>
        <taxon>Trametes</taxon>
    </lineage>
</organism>
<dbReference type="PANTHER" id="PTHR24305:SF166">
    <property type="entry name" value="CYTOCHROME P450 12A4, MITOCHONDRIAL-RELATED"/>
    <property type="match status" value="1"/>
</dbReference>
<dbReference type="OrthoDB" id="1470350at2759"/>
<dbReference type="PRINTS" id="PR00463">
    <property type="entry name" value="EP450I"/>
</dbReference>
<dbReference type="GO" id="GO:0004497">
    <property type="term" value="F:monooxygenase activity"/>
    <property type="evidence" value="ECO:0007669"/>
    <property type="project" value="UniProtKB-KW"/>
</dbReference>
<dbReference type="OMA" id="EINYLAY"/>
<evidence type="ECO:0000313" key="10">
    <source>
        <dbReference type="EMBL" id="OJT09221.1"/>
    </source>
</evidence>
<evidence type="ECO:0000256" key="7">
    <source>
        <dbReference type="ARBA" id="ARBA00023004"/>
    </source>
</evidence>
<comment type="cofactor">
    <cofactor evidence="1 9">
        <name>heme</name>
        <dbReference type="ChEBI" id="CHEBI:30413"/>
    </cofactor>
</comment>
<dbReference type="SUPFAM" id="SSF48264">
    <property type="entry name" value="Cytochrome P450"/>
    <property type="match status" value="1"/>
</dbReference>
<evidence type="ECO:0000256" key="8">
    <source>
        <dbReference type="ARBA" id="ARBA00023033"/>
    </source>
</evidence>
<dbReference type="STRING" id="154538.A0A1M2VNN8"/>
<name>A0A1M2VNN8_TRAPU</name>
<comment type="similarity">
    <text evidence="3">Belongs to the cytochrome P450 family.</text>
</comment>